<dbReference type="EMBL" id="JAQGLA010000075">
    <property type="protein sequence ID" value="MDA3629741.1"/>
    <property type="molecule type" value="Genomic_DNA"/>
</dbReference>
<comment type="caution">
    <text evidence="1">The sequence shown here is derived from an EMBL/GenBank/DDBJ whole genome shotgun (WGS) entry which is preliminary data.</text>
</comment>
<evidence type="ECO:0008006" key="3">
    <source>
        <dbReference type="Google" id="ProtNLM"/>
    </source>
</evidence>
<evidence type="ECO:0000313" key="2">
    <source>
        <dbReference type="Proteomes" id="UP001210380"/>
    </source>
</evidence>
<name>A0ABT4V6Z9_9PSEU</name>
<dbReference type="Pfam" id="PF14350">
    <property type="entry name" value="Beta_protein"/>
    <property type="match status" value="1"/>
</dbReference>
<protein>
    <recommendedName>
        <fullName evidence="3">T4 beta protein</fullName>
    </recommendedName>
</protein>
<keyword evidence="2" id="KW-1185">Reference proteome</keyword>
<accession>A0ABT4V6Z9</accession>
<evidence type="ECO:0000313" key="1">
    <source>
        <dbReference type="EMBL" id="MDA3629741.1"/>
    </source>
</evidence>
<reference evidence="1 2" key="1">
    <citation type="submission" date="2022-11" db="EMBL/GenBank/DDBJ databases">
        <title>Draft genome sequence of Saccharopolyspora sp. WRP15-2 isolated from rhizosphere soils of wild rice in Thailand.</title>
        <authorList>
            <person name="Duangmal K."/>
            <person name="Kammanee S."/>
            <person name="Muangham S."/>
        </authorList>
    </citation>
    <scope>NUCLEOTIDE SEQUENCE [LARGE SCALE GENOMIC DNA]</scope>
    <source>
        <strain evidence="1 2">WRP15-2</strain>
    </source>
</reference>
<organism evidence="1 2">
    <name type="scientific">Saccharopolyspora oryzae</name>
    <dbReference type="NCBI Taxonomy" id="2997343"/>
    <lineage>
        <taxon>Bacteria</taxon>
        <taxon>Bacillati</taxon>
        <taxon>Actinomycetota</taxon>
        <taxon>Actinomycetes</taxon>
        <taxon>Pseudonocardiales</taxon>
        <taxon>Pseudonocardiaceae</taxon>
        <taxon>Saccharopolyspora</taxon>
    </lineage>
</organism>
<dbReference type="RefSeq" id="WP_270952795.1">
    <property type="nucleotide sequence ID" value="NZ_JAQGLA010000075.1"/>
</dbReference>
<dbReference type="InterPro" id="IPR025683">
    <property type="entry name" value="Protein_beta"/>
</dbReference>
<proteinExistence type="predicted"/>
<sequence length="372" mass="41146">MPVVDSPLAPVLALKSKQGEIDAVLRTDLGTEAPVISVELLNSLKVDSRITTKIVRMGVAAVRAGRSLWLDTTWLSPSSPFGSIPGGAFEHLDAKIEAELDEKRERNLLNAHVPALIPVIAPTVDDRELRRVRLLREHNPREIALRCRHASRGGNPRLVDRIARVARATGASSREIHLLLDEGYVDRVDERRVHELLGVINDVAENCELASIGLLAGSTPKKRNGYETHFRDRAEVDLWRAVQQSCQHRIRYGDYGVVHPVPGDDDGIGWANPYIHYTVPNRTLFIARKIPGRGTGAPPPGTSEQYFLEVADELVNHSEFAGADFSWGDQTLHECRHLAKPEVGRSTKWIAIATSHHMAHISRTGASTGVHR</sequence>
<gene>
    <name evidence="1" type="ORF">OU415_30235</name>
</gene>
<dbReference type="Proteomes" id="UP001210380">
    <property type="component" value="Unassembled WGS sequence"/>
</dbReference>